<keyword evidence="1" id="KW-0472">Membrane</keyword>
<accession>A0A147EU76</accession>
<evidence type="ECO:0000256" key="1">
    <source>
        <dbReference type="SAM" id="Phobius"/>
    </source>
</evidence>
<comment type="caution">
    <text evidence="2">The sequence shown here is derived from an EMBL/GenBank/DDBJ whole genome shotgun (WGS) entry which is preliminary data.</text>
</comment>
<organism evidence="2 3">
    <name type="scientific">Microbacterium testaceum</name>
    <name type="common">Aureobacterium testaceum</name>
    <name type="synonym">Brevibacterium testaceum</name>
    <dbReference type="NCBI Taxonomy" id="2033"/>
    <lineage>
        <taxon>Bacteria</taxon>
        <taxon>Bacillati</taxon>
        <taxon>Actinomycetota</taxon>
        <taxon>Actinomycetes</taxon>
        <taxon>Micrococcales</taxon>
        <taxon>Microbacteriaceae</taxon>
        <taxon>Microbacterium</taxon>
    </lineage>
</organism>
<dbReference type="RefSeq" id="WP_058624800.1">
    <property type="nucleotide sequence ID" value="NZ_LDRT01000119.1"/>
</dbReference>
<dbReference type="AlphaFoldDB" id="A0A147EU76"/>
<reference evidence="2 3" key="1">
    <citation type="journal article" date="2016" name="Front. Microbiol.">
        <title>Genomic Resource of Rice Seed Associated Bacteria.</title>
        <authorList>
            <person name="Midha S."/>
            <person name="Bansal K."/>
            <person name="Sharma S."/>
            <person name="Kumar N."/>
            <person name="Patil P.P."/>
            <person name="Chaudhry V."/>
            <person name="Patil P.B."/>
        </authorList>
    </citation>
    <scope>NUCLEOTIDE SEQUENCE [LARGE SCALE GENOMIC DNA]</scope>
    <source>
        <strain evidence="2 3">NS220</strain>
    </source>
</reference>
<dbReference type="OrthoDB" id="5020146at2"/>
<keyword evidence="1" id="KW-0812">Transmembrane</keyword>
<dbReference type="Proteomes" id="UP000075025">
    <property type="component" value="Unassembled WGS sequence"/>
</dbReference>
<feature type="transmembrane region" description="Helical" evidence="1">
    <location>
        <begin position="12"/>
        <end position="33"/>
    </location>
</feature>
<name>A0A147EU76_MICTE</name>
<keyword evidence="1" id="KW-1133">Transmembrane helix</keyword>
<dbReference type="EMBL" id="LDRT01000119">
    <property type="protein sequence ID" value="KTR90867.1"/>
    <property type="molecule type" value="Genomic_DNA"/>
</dbReference>
<dbReference type="PATRIC" id="fig|2033.6.peg.408"/>
<evidence type="ECO:0000313" key="3">
    <source>
        <dbReference type="Proteomes" id="UP000075025"/>
    </source>
</evidence>
<sequence>MATPRRKSSLRLKVFGSIFLLMVGVVVFLLFVAPSLERNALTTWQCDVTSAEPHESSGTFKGSTTLPSVLLHTSDCGDIALQNGVTFDNNTEIAADFVPGTYDFQIGWVSVYLIRLLPNGLPEAQSYEPVS</sequence>
<evidence type="ECO:0000313" key="2">
    <source>
        <dbReference type="EMBL" id="KTR90867.1"/>
    </source>
</evidence>
<gene>
    <name evidence="2" type="ORF">NS220_14900</name>
</gene>
<proteinExistence type="predicted"/>
<protein>
    <submittedName>
        <fullName evidence="2">Uncharacterized protein</fullName>
    </submittedName>
</protein>